<reference evidence="2" key="1">
    <citation type="submission" date="2014-11" db="EMBL/GenBank/DDBJ databases">
        <authorList>
            <person name="Amaro Gonzalez C."/>
        </authorList>
    </citation>
    <scope>NUCLEOTIDE SEQUENCE</scope>
</reference>
<organism evidence="2">
    <name type="scientific">Anguilla anguilla</name>
    <name type="common">European freshwater eel</name>
    <name type="synonym">Muraena anguilla</name>
    <dbReference type="NCBI Taxonomy" id="7936"/>
    <lineage>
        <taxon>Eukaryota</taxon>
        <taxon>Metazoa</taxon>
        <taxon>Chordata</taxon>
        <taxon>Craniata</taxon>
        <taxon>Vertebrata</taxon>
        <taxon>Euteleostomi</taxon>
        <taxon>Actinopterygii</taxon>
        <taxon>Neopterygii</taxon>
        <taxon>Teleostei</taxon>
        <taxon>Anguilliformes</taxon>
        <taxon>Anguillidae</taxon>
        <taxon>Anguilla</taxon>
    </lineage>
</organism>
<evidence type="ECO:0000256" key="1">
    <source>
        <dbReference type="SAM" id="MobiDB-lite"/>
    </source>
</evidence>
<reference evidence="2" key="2">
    <citation type="journal article" date="2015" name="Fish Shellfish Immunol.">
        <title>Early steps in the European eel (Anguilla anguilla)-Vibrio vulnificus interaction in the gills: Role of the RtxA13 toxin.</title>
        <authorList>
            <person name="Callol A."/>
            <person name="Pajuelo D."/>
            <person name="Ebbesson L."/>
            <person name="Teles M."/>
            <person name="MacKenzie S."/>
            <person name="Amaro C."/>
        </authorList>
    </citation>
    <scope>NUCLEOTIDE SEQUENCE</scope>
</reference>
<sequence>MKMHTGNGHFRTRSSLQLQGGGRKGGGARAARTFKSDALSGMSKRLCQRMEKYEDENRVRFKKVKIYRFFFF</sequence>
<evidence type="ECO:0000313" key="2">
    <source>
        <dbReference type="EMBL" id="JAH93196.1"/>
    </source>
</evidence>
<feature type="region of interest" description="Disordered" evidence="1">
    <location>
        <begin position="1"/>
        <end position="34"/>
    </location>
</feature>
<feature type="compositionally biased region" description="Gly residues" evidence="1">
    <location>
        <begin position="19"/>
        <end position="28"/>
    </location>
</feature>
<dbReference type="EMBL" id="GBXM01015381">
    <property type="protein sequence ID" value="JAH93196.1"/>
    <property type="molecule type" value="Transcribed_RNA"/>
</dbReference>
<proteinExistence type="predicted"/>
<dbReference type="AlphaFoldDB" id="A0A0E9WSC4"/>
<accession>A0A0E9WSC4</accession>
<name>A0A0E9WSC4_ANGAN</name>
<protein>
    <submittedName>
        <fullName evidence="2">Uncharacterized protein</fullName>
    </submittedName>
</protein>